<dbReference type="EMBL" id="AOIL01000042">
    <property type="protein sequence ID" value="ELY90979.1"/>
    <property type="molecule type" value="Genomic_DNA"/>
</dbReference>
<keyword evidence="1" id="KW-1133">Transmembrane helix</keyword>
<sequence>MNAKATVLTIVGVTLALLGTLWVVQGLGIVQIGPILCVADCEPIAGRSVQWAVTGAIALFVGIVTVRAGLKRVHR</sequence>
<proteinExistence type="predicted"/>
<reference evidence="2 3" key="1">
    <citation type="journal article" date="2014" name="PLoS Genet.">
        <title>Phylogenetically driven sequencing of extremely halophilic archaea reveals strategies for static and dynamic osmo-response.</title>
        <authorList>
            <person name="Becker E.A."/>
            <person name="Seitzer P.M."/>
            <person name="Tritt A."/>
            <person name="Larsen D."/>
            <person name="Krusor M."/>
            <person name="Yao A.I."/>
            <person name="Wu D."/>
            <person name="Madern D."/>
            <person name="Eisen J.A."/>
            <person name="Darling A.E."/>
            <person name="Facciotti M.T."/>
        </authorList>
    </citation>
    <scope>NUCLEOTIDE SEQUENCE [LARGE SCALE GENOMIC DNA]</scope>
    <source>
        <strain evidence="2 3">DSM 12281</strain>
    </source>
</reference>
<comment type="caution">
    <text evidence="2">The sequence shown here is derived from an EMBL/GenBank/DDBJ whole genome shotgun (WGS) entry which is preliminary data.</text>
</comment>
<evidence type="ECO:0000313" key="3">
    <source>
        <dbReference type="Proteomes" id="UP000011648"/>
    </source>
</evidence>
<feature type="transmembrane region" description="Helical" evidence="1">
    <location>
        <begin position="50"/>
        <end position="70"/>
    </location>
</feature>
<keyword evidence="1" id="KW-0812">Transmembrane</keyword>
<dbReference type="AlphaFoldDB" id="L9ZXE8"/>
<protein>
    <submittedName>
        <fullName evidence="2">Uncharacterized protein</fullName>
    </submittedName>
</protein>
<keyword evidence="1" id="KW-0472">Membrane</keyword>
<organism evidence="2 3">
    <name type="scientific">Natrialba taiwanensis DSM 12281</name>
    <dbReference type="NCBI Taxonomy" id="1230458"/>
    <lineage>
        <taxon>Archaea</taxon>
        <taxon>Methanobacteriati</taxon>
        <taxon>Methanobacteriota</taxon>
        <taxon>Stenosarchaea group</taxon>
        <taxon>Halobacteria</taxon>
        <taxon>Halobacteriales</taxon>
        <taxon>Natrialbaceae</taxon>
        <taxon>Natrialba</taxon>
    </lineage>
</organism>
<name>L9ZXE8_9EURY</name>
<evidence type="ECO:0000313" key="2">
    <source>
        <dbReference type="EMBL" id="ELY90979.1"/>
    </source>
</evidence>
<dbReference type="STRING" id="1230458.C484_12166"/>
<evidence type="ECO:0000256" key="1">
    <source>
        <dbReference type="SAM" id="Phobius"/>
    </source>
</evidence>
<gene>
    <name evidence="2" type="ORF">C484_12166</name>
</gene>
<keyword evidence="3" id="KW-1185">Reference proteome</keyword>
<accession>L9ZXE8</accession>
<dbReference type="Proteomes" id="UP000011648">
    <property type="component" value="Unassembled WGS sequence"/>
</dbReference>